<keyword evidence="4" id="KW-1003">Cell membrane</keyword>
<evidence type="ECO:0000256" key="3">
    <source>
        <dbReference type="ARBA" id="ARBA00022448"/>
    </source>
</evidence>
<keyword evidence="10" id="KW-1185">Reference proteome</keyword>
<organism evidence="9 10">
    <name type="scientific">Acidiferrimicrobium australe</name>
    <dbReference type="NCBI Taxonomy" id="2664430"/>
    <lineage>
        <taxon>Bacteria</taxon>
        <taxon>Bacillati</taxon>
        <taxon>Actinomycetota</taxon>
        <taxon>Acidimicrobiia</taxon>
        <taxon>Acidimicrobiales</taxon>
        <taxon>Acidimicrobiaceae</taxon>
        <taxon>Acidiferrimicrobium</taxon>
    </lineage>
</organism>
<dbReference type="PANTHER" id="PTHR43297">
    <property type="entry name" value="OLIGOPEPTIDE TRANSPORT ATP-BINDING PROTEIN APPD"/>
    <property type="match status" value="1"/>
</dbReference>
<comment type="caution">
    <text evidence="9">The sequence shown here is derived from an EMBL/GenBank/DDBJ whole genome shotgun (WGS) entry which is preliminary data.</text>
</comment>
<dbReference type="SUPFAM" id="SSF52540">
    <property type="entry name" value="P-loop containing nucleoside triphosphate hydrolases"/>
    <property type="match status" value="1"/>
</dbReference>
<comment type="subcellular location">
    <subcellularLocation>
        <location evidence="1">Cell membrane</location>
        <topology evidence="1">Peripheral membrane protein</topology>
    </subcellularLocation>
</comment>
<dbReference type="InterPro" id="IPR017871">
    <property type="entry name" value="ABC_transporter-like_CS"/>
</dbReference>
<gene>
    <name evidence="9" type="ORF">GHK86_12495</name>
</gene>
<keyword evidence="6 9" id="KW-0067">ATP-binding</keyword>
<feature type="non-terminal residue" evidence="9">
    <location>
        <position position="241"/>
    </location>
</feature>
<evidence type="ECO:0000259" key="8">
    <source>
        <dbReference type="PROSITE" id="PS50893"/>
    </source>
</evidence>
<evidence type="ECO:0000256" key="6">
    <source>
        <dbReference type="ARBA" id="ARBA00022840"/>
    </source>
</evidence>
<keyword evidence="3" id="KW-0813">Transport</keyword>
<dbReference type="InterPro" id="IPR003439">
    <property type="entry name" value="ABC_transporter-like_ATP-bd"/>
</dbReference>
<dbReference type="InterPro" id="IPR027417">
    <property type="entry name" value="P-loop_NTPase"/>
</dbReference>
<evidence type="ECO:0000256" key="2">
    <source>
        <dbReference type="ARBA" id="ARBA00005417"/>
    </source>
</evidence>
<dbReference type="EMBL" id="WJHE01000632">
    <property type="protein sequence ID" value="MST33535.1"/>
    <property type="molecule type" value="Genomic_DNA"/>
</dbReference>
<dbReference type="Pfam" id="PF00005">
    <property type="entry name" value="ABC_tran"/>
    <property type="match status" value="1"/>
</dbReference>
<keyword evidence="7" id="KW-0472">Membrane</keyword>
<dbReference type="SMART" id="SM00382">
    <property type="entry name" value="AAA"/>
    <property type="match status" value="1"/>
</dbReference>
<dbReference type="InterPro" id="IPR003593">
    <property type="entry name" value="AAA+_ATPase"/>
</dbReference>
<evidence type="ECO:0000256" key="7">
    <source>
        <dbReference type="ARBA" id="ARBA00023136"/>
    </source>
</evidence>
<protein>
    <submittedName>
        <fullName evidence="9">ATP-binding cassette domain-containing protein</fullName>
    </submittedName>
</protein>
<dbReference type="GO" id="GO:0005524">
    <property type="term" value="F:ATP binding"/>
    <property type="evidence" value="ECO:0007669"/>
    <property type="project" value="UniProtKB-KW"/>
</dbReference>
<evidence type="ECO:0000313" key="10">
    <source>
        <dbReference type="Proteomes" id="UP000437736"/>
    </source>
</evidence>
<dbReference type="PROSITE" id="PS00211">
    <property type="entry name" value="ABC_TRANSPORTER_1"/>
    <property type="match status" value="1"/>
</dbReference>
<dbReference type="InterPro" id="IPR050388">
    <property type="entry name" value="ABC_Ni/Peptide_Import"/>
</dbReference>
<dbReference type="PANTHER" id="PTHR43297:SF2">
    <property type="entry name" value="DIPEPTIDE TRANSPORT ATP-BINDING PROTEIN DPPD"/>
    <property type="match status" value="1"/>
</dbReference>
<evidence type="ECO:0000313" key="9">
    <source>
        <dbReference type="EMBL" id="MST33535.1"/>
    </source>
</evidence>
<evidence type="ECO:0000256" key="4">
    <source>
        <dbReference type="ARBA" id="ARBA00022475"/>
    </source>
</evidence>
<proteinExistence type="inferred from homology"/>
<evidence type="ECO:0000256" key="1">
    <source>
        <dbReference type="ARBA" id="ARBA00004202"/>
    </source>
</evidence>
<name>A0ABW9QUK0_9ACTN</name>
<feature type="domain" description="ABC transporter" evidence="8">
    <location>
        <begin position="12"/>
        <end position="241"/>
    </location>
</feature>
<comment type="similarity">
    <text evidence="2">Belongs to the ABC transporter superfamily.</text>
</comment>
<feature type="non-terminal residue" evidence="9">
    <location>
        <position position="1"/>
    </location>
</feature>
<sequence>LITVPGDRPNVARTERELLVAFPGPAGWVFPVDGVGFELAPGEMVGIVGESGSGKSLTALAVAQLVDPGGEVAAGTLRFDGVDLIAAGAGARSLLGTSLSMVFQDPLSALNPAIRVGPQLAEVTRVHQGQSKAAALARAVDRLGAVRLPNPARRADQYPHELSGGMRQRAVIGMGLMGAPKLVIADEPTTALDVSVQSQILDLLQSVRDEQGAAILLISHDIAIVGQRCQRVLVMYGGRIV</sequence>
<reference evidence="9 10" key="1">
    <citation type="submission" date="2019-11" db="EMBL/GenBank/DDBJ databases">
        <title>Acidiferrimicrobium australis gen. nov., sp. nov., an acidophilic and obligately heterotrophic, member of the Actinobacteria that catalyses dissimilatory oxido- reduction of iron isolated from metal-rich acidic water in Chile.</title>
        <authorList>
            <person name="Gonzalez D."/>
            <person name="Huber K."/>
            <person name="Hedrich S."/>
            <person name="Rojas-Villalobos C."/>
            <person name="Quatrini R."/>
            <person name="Dinamarca M.A."/>
            <person name="Schwarz A."/>
            <person name="Canales C."/>
            <person name="Nancucheo I."/>
        </authorList>
    </citation>
    <scope>NUCLEOTIDE SEQUENCE [LARGE SCALE GENOMIC DNA]</scope>
    <source>
        <strain evidence="9 10">USS-CCA1</strain>
    </source>
</reference>
<evidence type="ECO:0000256" key="5">
    <source>
        <dbReference type="ARBA" id="ARBA00022741"/>
    </source>
</evidence>
<dbReference type="PROSITE" id="PS50893">
    <property type="entry name" value="ABC_TRANSPORTER_2"/>
    <property type="match status" value="1"/>
</dbReference>
<dbReference type="Proteomes" id="UP000437736">
    <property type="component" value="Unassembled WGS sequence"/>
</dbReference>
<dbReference type="Gene3D" id="3.40.50.300">
    <property type="entry name" value="P-loop containing nucleotide triphosphate hydrolases"/>
    <property type="match status" value="1"/>
</dbReference>
<accession>A0ABW9QUK0</accession>
<dbReference type="CDD" id="cd03257">
    <property type="entry name" value="ABC_NikE_OppD_transporters"/>
    <property type="match status" value="1"/>
</dbReference>
<keyword evidence="5" id="KW-0547">Nucleotide-binding</keyword>